<dbReference type="KEGG" id="samb:SAM23877_0237"/>
<evidence type="ECO:0000256" key="1">
    <source>
        <dbReference type="SAM" id="MobiDB-lite"/>
    </source>
</evidence>
<gene>
    <name evidence="2" type="ORF">SAM23877_0237</name>
</gene>
<proteinExistence type="predicted"/>
<reference evidence="3" key="1">
    <citation type="journal article" date="2015" name="J. Biotechnol.">
        <title>Complete genome sequence of Streptomyces ambofaciens ATCC 23877, the spiramycin producer.</title>
        <authorList>
            <person name="Thibessard A."/>
            <person name="Haas D."/>
            <person name="Gerbaud C."/>
            <person name="Aigle B."/>
            <person name="Lautru S."/>
            <person name="Pernodet J.L."/>
            <person name="Leblond P."/>
        </authorList>
    </citation>
    <scope>NUCLEOTIDE SEQUENCE [LARGE SCALE GENOMIC DNA]</scope>
    <source>
        <strain evidence="3">ATCC 23877 / 3486 / DSM 40053 / JCM 4204 / NBRC 12836 / NRRL B-2516</strain>
    </source>
</reference>
<evidence type="ECO:0000313" key="2">
    <source>
        <dbReference type="EMBL" id="AKZ53286.1"/>
    </source>
</evidence>
<accession>A0A0K2AK53</accession>
<feature type="region of interest" description="Disordered" evidence="1">
    <location>
        <begin position="1"/>
        <end position="40"/>
    </location>
</feature>
<dbReference type="EMBL" id="CP012382">
    <property type="protein sequence ID" value="AKZ53286.1"/>
    <property type="molecule type" value="Genomic_DNA"/>
</dbReference>
<protein>
    <submittedName>
        <fullName evidence="2">Uncharacterized protein</fullName>
    </submittedName>
</protein>
<dbReference type="AlphaFoldDB" id="A0A0K2AK53"/>
<name>A0A0K2AK53_STRA7</name>
<dbReference type="Proteomes" id="UP000061018">
    <property type="component" value="Chromosome"/>
</dbReference>
<evidence type="ECO:0000313" key="3">
    <source>
        <dbReference type="Proteomes" id="UP000061018"/>
    </source>
</evidence>
<sequence length="101" mass="11022">MADSPNGPSARAAPVPHPRGRRRSGRRLPRRGFRRPAPGGAALLARFGNRNVLLTTTDGRLLCIAPGTEEEVLPYFAKQAHAATDGGRPFAFRPRWSRPVL</sequence>
<organism evidence="2 3">
    <name type="scientific">Streptomyces ambofaciens (strain ATCC 23877 / 3486 / DSM 40053 / JCM 4204 / NBRC 12836 / NRRL B-2516)</name>
    <dbReference type="NCBI Taxonomy" id="278992"/>
    <lineage>
        <taxon>Bacteria</taxon>
        <taxon>Bacillati</taxon>
        <taxon>Actinomycetota</taxon>
        <taxon>Actinomycetes</taxon>
        <taxon>Kitasatosporales</taxon>
        <taxon>Streptomycetaceae</taxon>
        <taxon>Streptomyces</taxon>
    </lineage>
</organism>
<feature type="compositionally biased region" description="Basic residues" evidence="1">
    <location>
        <begin position="18"/>
        <end position="34"/>
    </location>
</feature>